<protein>
    <submittedName>
        <fullName evidence="1">Immunity 22 family protein</fullName>
    </submittedName>
</protein>
<organism evidence="1 2">
    <name type="scientific">Alkalimarinus alittae</name>
    <dbReference type="NCBI Taxonomy" id="2961619"/>
    <lineage>
        <taxon>Bacteria</taxon>
        <taxon>Pseudomonadati</taxon>
        <taxon>Pseudomonadota</taxon>
        <taxon>Gammaproteobacteria</taxon>
        <taxon>Alteromonadales</taxon>
        <taxon>Alteromonadaceae</taxon>
        <taxon>Alkalimarinus</taxon>
    </lineage>
</organism>
<accession>A0ABY6MXR5</accession>
<proteinExistence type="predicted"/>
<dbReference type="Proteomes" id="UP001163739">
    <property type="component" value="Chromosome"/>
</dbReference>
<dbReference type="EMBL" id="CP100390">
    <property type="protein sequence ID" value="UZE94621.1"/>
    <property type="molecule type" value="Genomic_DNA"/>
</dbReference>
<evidence type="ECO:0000313" key="2">
    <source>
        <dbReference type="Proteomes" id="UP001163739"/>
    </source>
</evidence>
<evidence type="ECO:0000313" key="1">
    <source>
        <dbReference type="EMBL" id="UZE94621.1"/>
    </source>
</evidence>
<keyword evidence="2" id="KW-1185">Reference proteome</keyword>
<name>A0ABY6MXR5_9ALTE</name>
<gene>
    <name evidence="1" type="ORF">NKI27_11030</name>
</gene>
<dbReference type="Pfam" id="PF14112">
    <property type="entry name" value="DUF4284"/>
    <property type="match status" value="1"/>
</dbReference>
<dbReference type="InterPro" id="IPR025560">
    <property type="entry name" value="Imm22"/>
</dbReference>
<dbReference type="RefSeq" id="WP_265046114.1">
    <property type="nucleotide sequence ID" value="NZ_CP100390.1"/>
</dbReference>
<reference evidence="1" key="1">
    <citation type="submission" date="2022-06" db="EMBL/GenBank/DDBJ databases">
        <title>Alkalimarinus sp. nov., isolated from gut of a Alitta virens.</title>
        <authorList>
            <person name="Yang A.I."/>
            <person name="Shin N.-R."/>
        </authorList>
    </citation>
    <scope>NUCLEOTIDE SEQUENCE</scope>
    <source>
        <strain evidence="1">A2M4</strain>
    </source>
</reference>
<sequence length="150" mass="17118">MESKKSSVAKGHDFSKKNKVSVWVSQHPYADIPDEYFEETFSKKNTRATNTWSDNYNLAYFVVENMETNGAETGTIQVKNAAGHCSFSTSYIETLMSKAKKKKIDDITWIILLFDCEFSPKLSGVEKDQYTTFLGAFNYDVEADNLYEVD</sequence>